<evidence type="ECO:0000256" key="1">
    <source>
        <dbReference type="ARBA" id="ARBA00022801"/>
    </source>
</evidence>
<dbReference type="InterPro" id="IPR022742">
    <property type="entry name" value="Hydrolase_4"/>
</dbReference>
<dbReference type="GO" id="GO:0052689">
    <property type="term" value="F:carboxylic ester hydrolase activity"/>
    <property type="evidence" value="ECO:0007669"/>
    <property type="project" value="UniProtKB-ARBA"/>
</dbReference>
<evidence type="ECO:0000259" key="3">
    <source>
        <dbReference type="Pfam" id="PF12146"/>
    </source>
</evidence>
<dbReference type="PANTHER" id="PTHR22946:SF9">
    <property type="entry name" value="POLYKETIDE TRANSFERASE AF380"/>
    <property type="match status" value="1"/>
</dbReference>
<dbReference type="RefSeq" id="WP_044333148.1">
    <property type="nucleotide sequence ID" value="NZ_CP010836.1"/>
</dbReference>
<dbReference type="PANTHER" id="PTHR22946">
    <property type="entry name" value="DIENELACTONE HYDROLASE DOMAIN-CONTAINING PROTEIN-RELATED"/>
    <property type="match status" value="1"/>
</dbReference>
<keyword evidence="2" id="KW-0732">Signal</keyword>
<evidence type="ECO:0000256" key="2">
    <source>
        <dbReference type="SAM" id="SignalP"/>
    </source>
</evidence>
<accession>A0A7U4LFS2</accession>
<dbReference type="KEGG" id="sphi:TS85_14615"/>
<feature type="signal peptide" evidence="2">
    <location>
        <begin position="1"/>
        <end position="23"/>
    </location>
</feature>
<feature type="domain" description="Serine aminopeptidase S33" evidence="3">
    <location>
        <begin position="54"/>
        <end position="179"/>
    </location>
</feature>
<name>A0A7U4LFS2_9SPHN</name>
<dbReference type="InterPro" id="IPR050261">
    <property type="entry name" value="FrsA_esterase"/>
</dbReference>
<evidence type="ECO:0000313" key="5">
    <source>
        <dbReference type="Proteomes" id="UP000032300"/>
    </source>
</evidence>
<feature type="chain" id="PRO_5031387501" description="Serine aminopeptidase S33 domain-containing protein" evidence="2">
    <location>
        <begin position="24"/>
        <end position="260"/>
    </location>
</feature>
<sequence length="260" mass="26665">MRRAVLAGALALAACHSGPQAPASESVGTISAEPVTLTAADGAKVYGVATRPEKARALILLFHQAESGKDEYATIAPRLAQAGYASLRIDQRAGGAMFGGNDTAKALGVATGHVATGAEYMAAKQDLEAALAWAGGQKLPVILWGSSYSASLALVVASEHPDAVKAVLAFSPGEYFDDRSVVARAAGKITMPLFVTSAQDGKEIDAARAVIDAAPAKDKTQFVPKTGGIHGSSTLLRPRNPEGAEPAWKAVMAFLGRVSG</sequence>
<keyword evidence="5" id="KW-1185">Reference proteome</keyword>
<dbReference type="AlphaFoldDB" id="A0A7U4LFS2"/>
<gene>
    <name evidence="4" type="ORF">TS85_14615</name>
</gene>
<protein>
    <recommendedName>
        <fullName evidence="3">Serine aminopeptidase S33 domain-containing protein</fullName>
    </recommendedName>
</protein>
<dbReference type="Pfam" id="PF12146">
    <property type="entry name" value="Hydrolase_4"/>
    <property type="match status" value="1"/>
</dbReference>
<dbReference type="InterPro" id="IPR029058">
    <property type="entry name" value="AB_hydrolase_fold"/>
</dbReference>
<proteinExistence type="predicted"/>
<reference evidence="4 5" key="2">
    <citation type="submission" date="2015-02" db="EMBL/GenBank/DDBJ databases">
        <title>The complete genome of Sphingomonas hengshuiensis sp. WHSC-8 isolated from soil of Hengshui Lake.</title>
        <authorList>
            <person name="Wei S."/>
            <person name="Guo J."/>
            <person name="Su C."/>
            <person name="Wu R."/>
            <person name="Zhang Z."/>
            <person name="Liang K."/>
            <person name="Li H."/>
            <person name="Wang T."/>
            <person name="Liu H."/>
            <person name="Zhang C."/>
            <person name="Li Z."/>
            <person name="Wang Q."/>
            <person name="Meng J."/>
        </authorList>
    </citation>
    <scope>NUCLEOTIDE SEQUENCE [LARGE SCALE GENOMIC DNA]</scope>
    <source>
        <strain evidence="4 5">WHSC-8</strain>
    </source>
</reference>
<reference evidence="4 5" key="1">
    <citation type="journal article" date="2015" name="Int. J. Syst. Evol. Microbiol.">
        <title>Sphingomonas hengshuiensis sp. nov., isolated from lake wetland.</title>
        <authorList>
            <person name="Wei S."/>
            <person name="Wang T."/>
            <person name="Liu H."/>
            <person name="Zhang C."/>
            <person name="Guo J."/>
            <person name="Wang Q."/>
            <person name="Liang K."/>
            <person name="Zhang Z."/>
        </authorList>
    </citation>
    <scope>NUCLEOTIDE SEQUENCE [LARGE SCALE GENOMIC DNA]</scope>
    <source>
        <strain evidence="4 5">WHSC-8</strain>
    </source>
</reference>
<evidence type="ECO:0000313" key="4">
    <source>
        <dbReference type="EMBL" id="AJP72740.1"/>
    </source>
</evidence>
<dbReference type="SUPFAM" id="SSF53474">
    <property type="entry name" value="alpha/beta-Hydrolases"/>
    <property type="match status" value="1"/>
</dbReference>
<dbReference type="OrthoDB" id="63241at2"/>
<organism evidence="4 5">
    <name type="scientific">Sphingomonas hengshuiensis</name>
    <dbReference type="NCBI Taxonomy" id="1609977"/>
    <lineage>
        <taxon>Bacteria</taxon>
        <taxon>Pseudomonadati</taxon>
        <taxon>Pseudomonadota</taxon>
        <taxon>Alphaproteobacteria</taxon>
        <taxon>Sphingomonadales</taxon>
        <taxon>Sphingomonadaceae</taxon>
        <taxon>Sphingomonas</taxon>
    </lineage>
</organism>
<dbReference type="PROSITE" id="PS51257">
    <property type="entry name" value="PROKAR_LIPOPROTEIN"/>
    <property type="match status" value="1"/>
</dbReference>
<keyword evidence="1" id="KW-0378">Hydrolase</keyword>
<dbReference type="EMBL" id="CP010836">
    <property type="protein sequence ID" value="AJP72740.1"/>
    <property type="molecule type" value="Genomic_DNA"/>
</dbReference>
<dbReference type="Proteomes" id="UP000032300">
    <property type="component" value="Chromosome"/>
</dbReference>
<dbReference type="Gene3D" id="3.40.50.1820">
    <property type="entry name" value="alpha/beta hydrolase"/>
    <property type="match status" value="1"/>
</dbReference>